<protein>
    <submittedName>
        <fullName evidence="1">Uncharacterized protein</fullName>
    </submittedName>
</protein>
<evidence type="ECO:0000313" key="1">
    <source>
        <dbReference type="EMBL" id="SFQ34955.1"/>
    </source>
</evidence>
<dbReference type="Proteomes" id="UP000182624">
    <property type="component" value="Unassembled WGS sequence"/>
</dbReference>
<evidence type="ECO:0000313" key="2">
    <source>
        <dbReference type="Proteomes" id="UP000182624"/>
    </source>
</evidence>
<proteinExistence type="predicted"/>
<dbReference type="AlphaFoldDB" id="A0A1I5XSL2"/>
<sequence length="129" mass="15119">MLIDSVYIKFSLIKFVNISKNSYTFMKRENFLDLIIPETGLYDDCLKKVVNMTVPESREEVQNAFNRKSLLEAYNRGERKVMRIVNQIDDDGQLHKVAIEDFFIDNRGSDDIFIVSFFQTLDFPEGTYV</sequence>
<dbReference type="EMBL" id="FOXO01000037">
    <property type="protein sequence ID" value="SFQ34955.1"/>
    <property type="molecule type" value="Genomic_DNA"/>
</dbReference>
<keyword evidence="2" id="KW-1185">Reference proteome</keyword>
<name>A0A1I5XSL2_9FIRM</name>
<accession>A0A1I5XSL2</accession>
<gene>
    <name evidence="1" type="ORF">SAMN04487928_1371</name>
</gene>
<reference evidence="2" key="1">
    <citation type="submission" date="2016-10" db="EMBL/GenBank/DDBJ databases">
        <authorList>
            <person name="Varghese N."/>
            <person name="Submissions S."/>
        </authorList>
    </citation>
    <scope>NUCLEOTIDE SEQUENCE [LARGE SCALE GENOMIC DNA]</scope>
    <source>
        <strain evidence="2">P18</strain>
    </source>
</reference>
<organism evidence="1 2">
    <name type="scientific">Butyrivibrio proteoclasticus</name>
    <dbReference type="NCBI Taxonomy" id="43305"/>
    <lineage>
        <taxon>Bacteria</taxon>
        <taxon>Bacillati</taxon>
        <taxon>Bacillota</taxon>
        <taxon>Clostridia</taxon>
        <taxon>Lachnospirales</taxon>
        <taxon>Lachnospiraceae</taxon>
        <taxon>Butyrivibrio</taxon>
    </lineage>
</organism>